<feature type="cross-link" description="Glycyl lysine isopeptide (Lys-Gly) (interchain with G-Cter in SUMO2)" evidence="10">
    <location>
        <position position="140"/>
    </location>
</feature>
<evidence type="ECO:0000313" key="14">
    <source>
        <dbReference type="Proteomes" id="UP000594454"/>
    </source>
</evidence>
<dbReference type="Gene3D" id="1.10.510.10">
    <property type="entry name" value="Transferase(Phosphotransferase) domain 1"/>
    <property type="match status" value="1"/>
</dbReference>
<dbReference type="InterPro" id="IPR008271">
    <property type="entry name" value="Ser/Thr_kinase_AS"/>
</dbReference>
<sequence length="404" mass="45711">MKIVSRNQLSKISDLSDIFNIIEIVGGGSFGTVYRAIHIRSDKAKALKIGSKLESPYKSKYYQEIKILTAVDHPNIVSLEAVYESKKKICLVFEYCPRELSKVFKQEGYLNEPTVQKIMQYLTSAVAYLHSNSIVHRDLKLENILIGDNPENTNDAWFVKLCDFGVSTYKSGIGYGNMLNEFCGTPLYMAPEMEMKSYSEQCDIWSLGVIMFLLFEGEFPFQIRNSSKLREVISTTYIDYDHLKCSKPAAQLIHKCLQMNPAHRITAQEMLHSAWIKGKHITRVSPTPNILEMMDQYNALNADQRSADVGSQENSNLPPSNVITPRGSILGNLPKNDIKPSDVEAAPIEKKYPIIQITSVTKEIEILIDSEGKMELNLNIGSLTRNDVRQYTIALFVNKKTFCN</sequence>
<evidence type="ECO:0000256" key="2">
    <source>
        <dbReference type="ARBA" id="ARBA00022679"/>
    </source>
</evidence>
<protein>
    <recommendedName>
        <fullName evidence="12">Protein kinase domain-containing protein</fullName>
    </recommendedName>
</protein>
<evidence type="ECO:0000259" key="12">
    <source>
        <dbReference type="PROSITE" id="PS50011"/>
    </source>
</evidence>
<dbReference type="Pfam" id="PF00069">
    <property type="entry name" value="Pkinase"/>
    <property type="match status" value="1"/>
</dbReference>
<name>A0A7R8UFU2_HERIL</name>
<keyword evidence="5 9" id="KW-0067">ATP-binding</keyword>
<keyword evidence="4" id="KW-0418">Kinase</keyword>
<feature type="binding site" evidence="9">
    <location>
        <begin position="142"/>
        <end position="143"/>
    </location>
    <ligand>
        <name>ATP</name>
        <dbReference type="ChEBI" id="CHEBI:30616"/>
    </ligand>
</feature>
<dbReference type="PROSITE" id="PS50011">
    <property type="entry name" value="PROTEIN_KINASE_DOM"/>
    <property type="match status" value="1"/>
</dbReference>
<dbReference type="SUPFAM" id="SSF56112">
    <property type="entry name" value="Protein kinase-like (PK-like)"/>
    <property type="match status" value="1"/>
</dbReference>
<dbReference type="FunFam" id="1.10.510.10:FF:000571">
    <property type="entry name" value="Maternal embryonic leucine zipper kinase"/>
    <property type="match status" value="1"/>
</dbReference>
<reference evidence="13 14" key="1">
    <citation type="submission" date="2020-11" db="EMBL/GenBank/DDBJ databases">
        <authorList>
            <person name="Wallbank WR R."/>
            <person name="Pardo Diaz C."/>
            <person name="Kozak K."/>
            <person name="Martin S."/>
            <person name="Jiggins C."/>
            <person name="Moest M."/>
            <person name="Warren A I."/>
            <person name="Generalovic N T."/>
            <person name="Byers J.R.P. K."/>
            <person name="Montejo-Kovacevich G."/>
            <person name="Yen C E."/>
        </authorList>
    </citation>
    <scope>NUCLEOTIDE SEQUENCE [LARGE SCALE GENOMIC DNA]</scope>
</reference>
<dbReference type="EMBL" id="LR899009">
    <property type="protein sequence ID" value="CAD7080060.1"/>
    <property type="molecule type" value="Genomic_DNA"/>
</dbReference>
<evidence type="ECO:0000256" key="8">
    <source>
        <dbReference type="PIRSR" id="PIRSR630616-1"/>
    </source>
</evidence>
<dbReference type="InterPro" id="IPR011009">
    <property type="entry name" value="Kinase-like_dom_sf"/>
</dbReference>
<dbReference type="GO" id="GO:0005524">
    <property type="term" value="F:ATP binding"/>
    <property type="evidence" value="ECO:0007669"/>
    <property type="project" value="UniProtKB-KW"/>
</dbReference>
<evidence type="ECO:0000256" key="10">
    <source>
        <dbReference type="PIRSR" id="PIRSR630616-3"/>
    </source>
</evidence>
<gene>
    <name evidence="13" type="ORF">HERILL_LOCUS3236</name>
</gene>
<dbReference type="SMART" id="SM00220">
    <property type="entry name" value="S_TKc"/>
    <property type="match status" value="1"/>
</dbReference>
<feature type="region of interest" description="Disordered" evidence="11">
    <location>
        <begin position="309"/>
        <end position="328"/>
    </location>
</feature>
<keyword evidence="14" id="KW-1185">Reference proteome</keyword>
<evidence type="ECO:0000256" key="4">
    <source>
        <dbReference type="ARBA" id="ARBA00022777"/>
    </source>
</evidence>
<evidence type="ECO:0000256" key="6">
    <source>
        <dbReference type="ARBA" id="ARBA00047899"/>
    </source>
</evidence>
<evidence type="ECO:0000256" key="9">
    <source>
        <dbReference type="PIRSR" id="PIRSR630616-2"/>
    </source>
</evidence>
<keyword evidence="2" id="KW-0808">Transferase</keyword>
<feature type="compositionally biased region" description="Polar residues" evidence="11">
    <location>
        <begin position="309"/>
        <end position="323"/>
    </location>
</feature>
<comment type="catalytic activity">
    <reaction evidence="7">
        <text>L-seryl-[protein] + ATP = O-phospho-L-seryl-[protein] + ADP + H(+)</text>
        <dbReference type="Rhea" id="RHEA:17989"/>
        <dbReference type="Rhea" id="RHEA-COMP:9863"/>
        <dbReference type="Rhea" id="RHEA-COMP:11604"/>
        <dbReference type="ChEBI" id="CHEBI:15378"/>
        <dbReference type="ChEBI" id="CHEBI:29999"/>
        <dbReference type="ChEBI" id="CHEBI:30616"/>
        <dbReference type="ChEBI" id="CHEBI:83421"/>
        <dbReference type="ChEBI" id="CHEBI:456216"/>
        <dbReference type="EC" id="2.7.11.1"/>
    </reaction>
</comment>
<dbReference type="InterPro" id="IPR000719">
    <property type="entry name" value="Prot_kinase_dom"/>
</dbReference>
<evidence type="ECO:0000256" key="3">
    <source>
        <dbReference type="ARBA" id="ARBA00022741"/>
    </source>
</evidence>
<dbReference type="AlphaFoldDB" id="A0A7R8UFU2"/>
<evidence type="ECO:0000313" key="13">
    <source>
        <dbReference type="EMBL" id="CAD7080060.1"/>
    </source>
</evidence>
<accession>A0A7R8UFU2</accession>
<dbReference type="OrthoDB" id="346907at2759"/>
<evidence type="ECO:0000256" key="5">
    <source>
        <dbReference type="ARBA" id="ARBA00022840"/>
    </source>
</evidence>
<dbReference type="GO" id="GO:0004674">
    <property type="term" value="F:protein serine/threonine kinase activity"/>
    <property type="evidence" value="ECO:0007669"/>
    <property type="project" value="UniProtKB-KW"/>
</dbReference>
<dbReference type="PROSITE" id="PS00108">
    <property type="entry name" value="PROTEIN_KINASE_ST"/>
    <property type="match status" value="1"/>
</dbReference>
<organism evidence="13 14">
    <name type="scientific">Hermetia illucens</name>
    <name type="common">Black soldier fly</name>
    <dbReference type="NCBI Taxonomy" id="343691"/>
    <lineage>
        <taxon>Eukaryota</taxon>
        <taxon>Metazoa</taxon>
        <taxon>Ecdysozoa</taxon>
        <taxon>Arthropoda</taxon>
        <taxon>Hexapoda</taxon>
        <taxon>Insecta</taxon>
        <taxon>Pterygota</taxon>
        <taxon>Neoptera</taxon>
        <taxon>Endopterygota</taxon>
        <taxon>Diptera</taxon>
        <taxon>Brachycera</taxon>
        <taxon>Stratiomyomorpha</taxon>
        <taxon>Stratiomyidae</taxon>
        <taxon>Hermetiinae</taxon>
        <taxon>Hermetia</taxon>
    </lineage>
</organism>
<dbReference type="InParanoid" id="A0A7R8UFU2"/>
<feature type="domain" description="Protein kinase" evidence="12">
    <location>
        <begin position="19"/>
        <end position="276"/>
    </location>
</feature>
<dbReference type="PANTHER" id="PTHR24350">
    <property type="entry name" value="SERINE/THREONINE-PROTEIN KINASE IAL-RELATED"/>
    <property type="match status" value="1"/>
</dbReference>
<feature type="binding site" evidence="9">
    <location>
        <position position="163"/>
    </location>
    <ligand>
        <name>ATP</name>
        <dbReference type="ChEBI" id="CHEBI:30616"/>
    </ligand>
</feature>
<keyword evidence="1" id="KW-0723">Serine/threonine-protein kinase</keyword>
<keyword evidence="3 9" id="KW-0547">Nucleotide-binding</keyword>
<proteinExistence type="predicted"/>
<evidence type="ECO:0000256" key="1">
    <source>
        <dbReference type="ARBA" id="ARBA00022527"/>
    </source>
</evidence>
<feature type="active site" description="Proton acceptor" evidence="8">
    <location>
        <position position="138"/>
    </location>
</feature>
<dbReference type="InterPro" id="IPR030616">
    <property type="entry name" value="Aur-like"/>
</dbReference>
<feature type="binding site" evidence="9">
    <location>
        <position position="48"/>
    </location>
    <ligand>
        <name>ATP</name>
        <dbReference type="ChEBI" id="CHEBI:30616"/>
    </ligand>
</feature>
<evidence type="ECO:0000256" key="11">
    <source>
        <dbReference type="SAM" id="MobiDB-lite"/>
    </source>
</evidence>
<evidence type="ECO:0000256" key="7">
    <source>
        <dbReference type="ARBA" id="ARBA00048679"/>
    </source>
</evidence>
<dbReference type="Proteomes" id="UP000594454">
    <property type="component" value="Chromosome 1"/>
</dbReference>
<comment type="catalytic activity">
    <reaction evidence="6">
        <text>L-threonyl-[protein] + ATP = O-phospho-L-threonyl-[protein] + ADP + H(+)</text>
        <dbReference type="Rhea" id="RHEA:46608"/>
        <dbReference type="Rhea" id="RHEA-COMP:11060"/>
        <dbReference type="Rhea" id="RHEA-COMP:11605"/>
        <dbReference type="ChEBI" id="CHEBI:15378"/>
        <dbReference type="ChEBI" id="CHEBI:30013"/>
        <dbReference type="ChEBI" id="CHEBI:30616"/>
        <dbReference type="ChEBI" id="CHEBI:61977"/>
        <dbReference type="ChEBI" id="CHEBI:456216"/>
        <dbReference type="EC" id="2.7.11.1"/>
    </reaction>
</comment>